<keyword evidence="3" id="KW-0804">Transcription</keyword>
<reference evidence="7" key="1">
    <citation type="submission" date="2023-07" db="EMBL/GenBank/DDBJ databases">
        <title>Draft genome sequence of Agarivorans aestuarii strain ZMCS4, a CAZymes producing bacteria isolated from the marine brown algae Clodostephus spongiosus.</title>
        <authorList>
            <person name="Lorente B."/>
            <person name="Cabral C."/>
            <person name="Frias J."/>
            <person name="Faria J."/>
            <person name="Toubarro D."/>
        </authorList>
    </citation>
    <scope>NUCLEOTIDE SEQUENCE [LARGE SCALE GENOMIC DNA]</scope>
    <source>
        <strain evidence="7">ZMCS4</strain>
    </source>
</reference>
<keyword evidence="1" id="KW-0805">Transcription regulation</keyword>
<sequence>MSPKCCSHIGRPRSFDANQALEKALEVFWQKGYEGASLNDLTQAMGINKPSMYAAFGNKEQLFLQAIELYESRPQAYFYPALEQDTIYDVVDYMLKGAVANLSDPSQPQGCVIVQGALSCSESASTIKQALQERRAQGSIALQQRFERAKVDKDLTADADPEALAHYLATVLQGLNVHATNGATEQQLEQVASLTLDTFKRVSSAKVAASLQSINK</sequence>
<protein>
    <submittedName>
        <fullName evidence="6">TetR/AcrR family transcriptional regulator</fullName>
    </submittedName>
</protein>
<dbReference type="InterPro" id="IPR036271">
    <property type="entry name" value="Tet_transcr_reg_TetR-rel_C_sf"/>
</dbReference>
<gene>
    <name evidence="6" type="ORF">SNR37_000006</name>
</gene>
<keyword evidence="2 4" id="KW-0238">DNA-binding</keyword>
<dbReference type="PRINTS" id="PR00455">
    <property type="entry name" value="HTHTETR"/>
</dbReference>
<accession>A0ABU7FYW5</accession>
<dbReference type="RefSeq" id="WP_329773530.1">
    <property type="nucleotide sequence ID" value="NZ_JAYDYW010000001.1"/>
</dbReference>
<dbReference type="InterPro" id="IPR001647">
    <property type="entry name" value="HTH_TetR"/>
</dbReference>
<dbReference type="PANTHER" id="PTHR47506">
    <property type="entry name" value="TRANSCRIPTIONAL REGULATORY PROTEIN"/>
    <property type="match status" value="1"/>
</dbReference>
<comment type="caution">
    <text evidence="6">The sequence shown here is derived from an EMBL/GenBank/DDBJ whole genome shotgun (WGS) entry which is preliminary data.</text>
</comment>
<dbReference type="Gene3D" id="1.10.357.10">
    <property type="entry name" value="Tetracycline Repressor, domain 2"/>
    <property type="match status" value="1"/>
</dbReference>
<feature type="domain" description="HTH tetR-type" evidence="5">
    <location>
        <begin position="14"/>
        <end position="74"/>
    </location>
</feature>
<dbReference type="Proteomes" id="UP001310248">
    <property type="component" value="Unassembled WGS sequence"/>
</dbReference>
<organism evidence="6 7">
    <name type="scientific">Agarivorans aestuarii</name>
    <dbReference type="NCBI Taxonomy" id="1563703"/>
    <lineage>
        <taxon>Bacteria</taxon>
        <taxon>Pseudomonadati</taxon>
        <taxon>Pseudomonadota</taxon>
        <taxon>Gammaproteobacteria</taxon>
        <taxon>Alteromonadales</taxon>
        <taxon>Alteromonadaceae</taxon>
        <taxon>Agarivorans</taxon>
    </lineage>
</organism>
<dbReference type="PROSITE" id="PS01081">
    <property type="entry name" value="HTH_TETR_1"/>
    <property type="match status" value="1"/>
</dbReference>
<evidence type="ECO:0000313" key="6">
    <source>
        <dbReference type="EMBL" id="MEE1672239.1"/>
    </source>
</evidence>
<evidence type="ECO:0000256" key="4">
    <source>
        <dbReference type="PROSITE-ProRule" id="PRU00335"/>
    </source>
</evidence>
<keyword evidence="7" id="KW-1185">Reference proteome</keyword>
<dbReference type="Gene3D" id="1.10.10.60">
    <property type="entry name" value="Homeodomain-like"/>
    <property type="match status" value="1"/>
</dbReference>
<dbReference type="SUPFAM" id="SSF48498">
    <property type="entry name" value="Tetracyclin repressor-like, C-terminal domain"/>
    <property type="match status" value="1"/>
</dbReference>
<dbReference type="InterPro" id="IPR023772">
    <property type="entry name" value="DNA-bd_HTH_TetR-type_CS"/>
</dbReference>
<evidence type="ECO:0000313" key="7">
    <source>
        <dbReference type="Proteomes" id="UP001310248"/>
    </source>
</evidence>
<dbReference type="EMBL" id="JAYDYW010000001">
    <property type="protein sequence ID" value="MEE1672239.1"/>
    <property type="molecule type" value="Genomic_DNA"/>
</dbReference>
<dbReference type="Pfam" id="PF16925">
    <property type="entry name" value="TetR_C_13"/>
    <property type="match status" value="1"/>
</dbReference>
<dbReference type="InterPro" id="IPR009057">
    <property type="entry name" value="Homeodomain-like_sf"/>
</dbReference>
<dbReference type="Pfam" id="PF00440">
    <property type="entry name" value="TetR_N"/>
    <property type="match status" value="1"/>
</dbReference>
<evidence type="ECO:0000256" key="1">
    <source>
        <dbReference type="ARBA" id="ARBA00023015"/>
    </source>
</evidence>
<name>A0ABU7FYW5_9ALTE</name>
<feature type="DNA-binding region" description="H-T-H motif" evidence="4">
    <location>
        <begin position="37"/>
        <end position="56"/>
    </location>
</feature>
<dbReference type="SUPFAM" id="SSF46689">
    <property type="entry name" value="Homeodomain-like"/>
    <property type="match status" value="1"/>
</dbReference>
<dbReference type="PROSITE" id="PS50977">
    <property type="entry name" value="HTH_TETR_2"/>
    <property type="match status" value="1"/>
</dbReference>
<evidence type="ECO:0000259" key="5">
    <source>
        <dbReference type="PROSITE" id="PS50977"/>
    </source>
</evidence>
<dbReference type="PANTHER" id="PTHR47506:SF1">
    <property type="entry name" value="HTH-TYPE TRANSCRIPTIONAL REGULATOR YJDC"/>
    <property type="match status" value="1"/>
</dbReference>
<dbReference type="InterPro" id="IPR011075">
    <property type="entry name" value="TetR_C"/>
</dbReference>
<evidence type="ECO:0000256" key="2">
    <source>
        <dbReference type="ARBA" id="ARBA00023125"/>
    </source>
</evidence>
<evidence type="ECO:0000256" key="3">
    <source>
        <dbReference type="ARBA" id="ARBA00023163"/>
    </source>
</evidence>
<proteinExistence type="predicted"/>